<dbReference type="EMBL" id="JAEAOA010002342">
    <property type="protein sequence ID" value="KAK3593987.1"/>
    <property type="molecule type" value="Genomic_DNA"/>
</dbReference>
<reference evidence="1" key="3">
    <citation type="submission" date="2023-05" db="EMBL/GenBank/DDBJ databases">
        <authorList>
            <person name="Smith C.H."/>
        </authorList>
    </citation>
    <scope>NUCLEOTIDE SEQUENCE</scope>
    <source>
        <strain evidence="1">CHS0354</strain>
        <tissue evidence="1">Mantle</tissue>
    </source>
</reference>
<proteinExistence type="predicted"/>
<name>A0AAE0VYK8_9BIVA</name>
<reference evidence="1" key="1">
    <citation type="journal article" date="2021" name="Genome Biol. Evol.">
        <title>A High-Quality Reference Genome for a Parasitic Bivalve with Doubly Uniparental Inheritance (Bivalvia: Unionida).</title>
        <authorList>
            <person name="Smith C.H."/>
        </authorList>
    </citation>
    <scope>NUCLEOTIDE SEQUENCE</scope>
    <source>
        <strain evidence="1">CHS0354</strain>
    </source>
</reference>
<reference evidence="1" key="2">
    <citation type="journal article" date="2021" name="Genome Biol. Evol.">
        <title>Developing a high-quality reference genome for a parasitic bivalve with doubly uniparental inheritance (Bivalvia: Unionida).</title>
        <authorList>
            <person name="Smith C.H."/>
        </authorList>
    </citation>
    <scope>NUCLEOTIDE SEQUENCE</scope>
    <source>
        <strain evidence="1">CHS0354</strain>
        <tissue evidence="1">Mantle</tissue>
    </source>
</reference>
<dbReference type="Proteomes" id="UP001195483">
    <property type="component" value="Unassembled WGS sequence"/>
</dbReference>
<evidence type="ECO:0000313" key="1">
    <source>
        <dbReference type="EMBL" id="KAK3593987.1"/>
    </source>
</evidence>
<sequence length="122" mass="13344">MLSQRSPNMVRSDNACIDEGICGSPVGVEGGRGEGGVERNIERLFSRITIDSKVDLAPLKNDSIVEFRGLIDPRLEFSHGRNRAAIHIQLLQLKYGTSKKSVDIRLQGSNELTFTTACQADG</sequence>
<comment type="caution">
    <text evidence="1">The sequence shown here is derived from an EMBL/GenBank/DDBJ whole genome shotgun (WGS) entry which is preliminary data.</text>
</comment>
<gene>
    <name evidence="1" type="ORF">CHS0354_040728</name>
</gene>
<protein>
    <submittedName>
        <fullName evidence="1">Uncharacterized protein</fullName>
    </submittedName>
</protein>
<accession>A0AAE0VYK8</accession>
<dbReference type="AlphaFoldDB" id="A0AAE0VYK8"/>
<evidence type="ECO:0000313" key="2">
    <source>
        <dbReference type="Proteomes" id="UP001195483"/>
    </source>
</evidence>
<keyword evidence="2" id="KW-1185">Reference proteome</keyword>
<organism evidence="1 2">
    <name type="scientific">Potamilus streckersoni</name>
    <dbReference type="NCBI Taxonomy" id="2493646"/>
    <lineage>
        <taxon>Eukaryota</taxon>
        <taxon>Metazoa</taxon>
        <taxon>Spiralia</taxon>
        <taxon>Lophotrochozoa</taxon>
        <taxon>Mollusca</taxon>
        <taxon>Bivalvia</taxon>
        <taxon>Autobranchia</taxon>
        <taxon>Heteroconchia</taxon>
        <taxon>Palaeoheterodonta</taxon>
        <taxon>Unionida</taxon>
        <taxon>Unionoidea</taxon>
        <taxon>Unionidae</taxon>
        <taxon>Ambleminae</taxon>
        <taxon>Lampsilini</taxon>
        <taxon>Potamilus</taxon>
    </lineage>
</organism>